<dbReference type="GO" id="GO:0004057">
    <property type="term" value="F:arginyl-tRNA--protein transferase activity"/>
    <property type="evidence" value="ECO:0007669"/>
    <property type="project" value="UniProtKB-EC"/>
</dbReference>
<dbReference type="EC" id="2.3.2.8" evidence="5"/>
<dbReference type="PANTHER" id="PTHR21367">
    <property type="entry name" value="ARGININE-TRNA-PROTEIN TRANSFERASE 1"/>
    <property type="match status" value="1"/>
</dbReference>
<dbReference type="AlphaFoldDB" id="A0AAD2FZN5"/>
<feature type="domain" description="N-end aminoacyl transferase N-terminal" evidence="7">
    <location>
        <begin position="21"/>
        <end position="103"/>
    </location>
</feature>
<dbReference type="Proteomes" id="UP001295423">
    <property type="component" value="Unassembled WGS sequence"/>
</dbReference>
<keyword evidence="4 5" id="KW-0012">Acyltransferase</keyword>
<proteinExistence type="inferred from homology"/>
<evidence type="ECO:0000313" key="9">
    <source>
        <dbReference type="EMBL" id="CAJ1957967.1"/>
    </source>
</evidence>
<evidence type="ECO:0000256" key="6">
    <source>
        <dbReference type="SAM" id="MobiDB-lite"/>
    </source>
</evidence>
<protein>
    <recommendedName>
        <fullName evidence="5">Arginyl-tRNA--protein transferase 1</fullName>
        <shortName evidence="5">Arginyltransferase 1</shortName>
        <shortName evidence="5">R-transferase 1</shortName>
        <ecNumber evidence="5">2.3.2.8</ecNumber>
    </recommendedName>
    <alternativeName>
        <fullName evidence="5">Arginine-tRNA--protein transferase 1</fullName>
    </alternativeName>
</protein>
<keyword evidence="3 5" id="KW-0833">Ubl conjugation pathway</keyword>
<feature type="compositionally biased region" description="Basic and acidic residues" evidence="6">
    <location>
        <begin position="329"/>
        <end position="346"/>
    </location>
</feature>
<dbReference type="InterPro" id="IPR007471">
    <property type="entry name" value="N-end_Aminoacyl_Trfase_N"/>
</dbReference>
<sequence>MDPIALPSPENVIRPFGYSTSDCGYCKGERAALLPGNVSPNDCSKSWGMLADVMTASAYEGFIAKGWRRSGIHLYKPSNFESCCPTLAIRLIADRFAMTKSQAKVLKKMKNLLQPPLQKERSRRTKQKNVSLDEQLLESCGALSALSECTQQAIAHFLSSTPHASNGNGTSSEWSVALKVRKQSKQERKQNIIQVVSSICAQVAGKLGLERHNVVQTVIQQLILPKTTDFSGGKVSVVGARAHPPSGQIIITLQLLETPSIPADYLDVSMRDESDDSDDKLGAWYYQATHKALLPSQRELTVRTITAYESALDPEAFRLYARYQHVVHNDPDPFSKDSPPKEKGGDEQDEEEIVISELDWGNAPKYFLDRIESTLNALLQGQDQELHNAILSNFYSYYQFLVEAPFPFGDGSVPLQAPACGNYHQHYRIGESLVAVGVVDILPDGFSSVYLYYDPAFSHRLVPLGKYATLKEIEYTHRELQKPYYYLGYYIESCQKMRYKGEYKPSQLLCPKYYQWKDVEIALPKLRETTRHVCAFGDEDDQQQQQTIAQNDIRNHDYYLGQIQMDIGAGMNVVFDMLQESGKDVVKPILEEFMLEAGSQLPTKCLVKLT</sequence>
<comment type="function">
    <text evidence="5">Involved in the post-translational conjugation of arginine to the N-terminal aspartate or glutamate of a protein. This arginylation is required for degradation of the protein via the ubiquitin pathway.</text>
</comment>
<comment type="similarity">
    <text evidence="1 5">Belongs to the R-transferase family.</text>
</comment>
<evidence type="ECO:0000259" key="7">
    <source>
        <dbReference type="Pfam" id="PF04376"/>
    </source>
</evidence>
<dbReference type="EMBL" id="CAKOGP040001958">
    <property type="protein sequence ID" value="CAJ1957967.1"/>
    <property type="molecule type" value="Genomic_DNA"/>
</dbReference>
<keyword evidence="10" id="KW-1185">Reference proteome</keyword>
<evidence type="ECO:0000256" key="1">
    <source>
        <dbReference type="ARBA" id="ARBA00009991"/>
    </source>
</evidence>
<feature type="domain" description="N-end rule aminoacyl transferase C-terminal" evidence="8">
    <location>
        <begin position="396"/>
        <end position="510"/>
    </location>
</feature>
<dbReference type="InterPro" id="IPR007472">
    <property type="entry name" value="N-end_Aminoacyl_Trfase_C"/>
</dbReference>
<evidence type="ECO:0000256" key="4">
    <source>
        <dbReference type="ARBA" id="ARBA00023315"/>
    </source>
</evidence>
<feature type="region of interest" description="Disordered" evidence="6">
    <location>
        <begin position="329"/>
        <end position="351"/>
    </location>
</feature>
<name>A0AAD2FZN5_9STRA</name>
<keyword evidence="2 5" id="KW-0808">Transferase</keyword>
<organism evidence="9 10">
    <name type="scientific">Cylindrotheca closterium</name>
    <dbReference type="NCBI Taxonomy" id="2856"/>
    <lineage>
        <taxon>Eukaryota</taxon>
        <taxon>Sar</taxon>
        <taxon>Stramenopiles</taxon>
        <taxon>Ochrophyta</taxon>
        <taxon>Bacillariophyta</taxon>
        <taxon>Bacillariophyceae</taxon>
        <taxon>Bacillariophycidae</taxon>
        <taxon>Bacillariales</taxon>
        <taxon>Bacillariaceae</taxon>
        <taxon>Cylindrotheca</taxon>
    </lineage>
</organism>
<dbReference type="PANTHER" id="PTHR21367:SF1">
    <property type="entry name" value="ARGINYL-TRNA--PROTEIN TRANSFERASE 1"/>
    <property type="match status" value="1"/>
</dbReference>
<comment type="caution">
    <text evidence="9">The sequence shown here is derived from an EMBL/GenBank/DDBJ whole genome shotgun (WGS) entry which is preliminary data.</text>
</comment>
<evidence type="ECO:0000256" key="5">
    <source>
        <dbReference type="PIRNR" id="PIRNR037207"/>
    </source>
</evidence>
<dbReference type="InterPro" id="IPR030700">
    <property type="entry name" value="N-end_Aminoacyl_Trfase"/>
</dbReference>
<dbReference type="PIRSF" id="PIRSF037207">
    <property type="entry name" value="ATE1_euk"/>
    <property type="match status" value="1"/>
</dbReference>
<dbReference type="Pfam" id="PF04377">
    <property type="entry name" value="ATE_C"/>
    <property type="match status" value="1"/>
</dbReference>
<accession>A0AAD2FZN5</accession>
<evidence type="ECO:0000259" key="8">
    <source>
        <dbReference type="Pfam" id="PF04377"/>
    </source>
</evidence>
<dbReference type="GO" id="GO:0005737">
    <property type="term" value="C:cytoplasm"/>
    <property type="evidence" value="ECO:0007669"/>
    <property type="project" value="TreeGrafter"/>
</dbReference>
<dbReference type="Pfam" id="PF04376">
    <property type="entry name" value="ATE_N"/>
    <property type="match status" value="1"/>
</dbReference>
<evidence type="ECO:0000256" key="2">
    <source>
        <dbReference type="ARBA" id="ARBA00022679"/>
    </source>
</evidence>
<dbReference type="InterPro" id="IPR017137">
    <property type="entry name" value="Arg-tRNA-P_Trfase_1_euk"/>
</dbReference>
<reference evidence="9" key="1">
    <citation type="submission" date="2023-08" db="EMBL/GenBank/DDBJ databases">
        <authorList>
            <person name="Audoor S."/>
            <person name="Bilcke G."/>
        </authorList>
    </citation>
    <scope>NUCLEOTIDE SEQUENCE</scope>
</reference>
<evidence type="ECO:0000313" key="10">
    <source>
        <dbReference type="Proteomes" id="UP001295423"/>
    </source>
</evidence>
<comment type="catalytic activity">
    <reaction evidence="5">
        <text>an N-terminal L-alpha-aminoacyl-[protein] + L-arginyl-tRNA(Arg) = an N-terminal L-arginyl-L-aminoacyl-[protein] + tRNA(Arg) + H(+)</text>
        <dbReference type="Rhea" id="RHEA:10208"/>
        <dbReference type="Rhea" id="RHEA-COMP:9658"/>
        <dbReference type="Rhea" id="RHEA-COMP:9673"/>
        <dbReference type="Rhea" id="RHEA-COMP:10636"/>
        <dbReference type="Rhea" id="RHEA-COMP:10638"/>
        <dbReference type="ChEBI" id="CHEBI:15378"/>
        <dbReference type="ChEBI" id="CHEBI:78442"/>
        <dbReference type="ChEBI" id="CHEBI:78513"/>
        <dbReference type="ChEBI" id="CHEBI:78597"/>
        <dbReference type="ChEBI" id="CHEBI:83562"/>
        <dbReference type="EC" id="2.3.2.8"/>
    </reaction>
</comment>
<evidence type="ECO:0000256" key="3">
    <source>
        <dbReference type="ARBA" id="ARBA00022786"/>
    </source>
</evidence>
<gene>
    <name evidence="9" type="ORF">CYCCA115_LOCUS16966</name>
</gene>